<keyword evidence="1" id="KW-0472">Membrane</keyword>
<feature type="transmembrane region" description="Helical" evidence="1">
    <location>
        <begin position="12"/>
        <end position="31"/>
    </location>
</feature>
<comment type="caution">
    <text evidence="2">The sequence shown here is derived from an EMBL/GenBank/DDBJ whole genome shotgun (WGS) entry which is preliminary data.</text>
</comment>
<dbReference type="EMBL" id="JADINH010000009">
    <property type="protein sequence ID" value="MBO8414904.1"/>
    <property type="molecule type" value="Genomic_DNA"/>
</dbReference>
<dbReference type="Proteomes" id="UP000823631">
    <property type="component" value="Unassembled WGS sequence"/>
</dbReference>
<protein>
    <submittedName>
        <fullName evidence="2">Uncharacterized protein</fullName>
    </submittedName>
</protein>
<proteinExistence type="predicted"/>
<evidence type="ECO:0000313" key="2">
    <source>
        <dbReference type="EMBL" id="MBO8414904.1"/>
    </source>
</evidence>
<reference evidence="2" key="1">
    <citation type="submission" date="2020-10" db="EMBL/GenBank/DDBJ databases">
        <authorList>
            <person name="Gilroy R."/>
        </authorList>
    </citation>
    <scope>NUCLEOTIDE SEQUENCE</scope>
    <source>
        <strain evidence="2">17213</strain>
    </source>
</reference>
<evidence type="ECO:0000256" key="1">
    <source>
        <dbReference type="SAM" id="Phobius"/>
    </source>
</evidence>
<keyword evidence="1" id="KW-0812">Transmembrane</keyword>
<dbReference type="AlphaFoldDB" id="A0A9D9D815"/>
<evidence type="ECO:0000313" key="3">
    <source>
        <dbReference type="Proteomes" id="UP000823631"/>
    </source>
</evidence>
<gene>
    <name evidence="2" type="ORF">IAB19_00785</name>
</gene>
<sequence length="100" mass="11521">MKNDVIGERTYVSSIESLYGKLFIAFIGMIMRRDFTNRLKKIKDKKHSLTVDQCLMTLLDIEMRKTGDRWLLKKALTSDQKKVMEAFGIPITILEAALPV</sequence>
<keyword evidence="1" id="KW-1133">Transmembrane helix</keyword>
<organism evidence="2 3">
    <name type="scientific">Candidatus Avisuccinivibrio stercorigallinarum</name>
    <dbReference type="NCBI Taxonomy" id="2840704"/>
    <lineage>
        <taxon>Bacteria</taxon>
        <taxon>Pseudomonadati</taxon>
        <taxon>Pseudomonadota</taxon>
        <taxon>Gammaproteobacteria</taxon>
        <taxon>Aeromonadales</taxon>
        <taxon>Succinivibrionaceae</taxon>
        <taxon>Succinivibrionaceae incertae sedis</taxon>
        <taxon>Candidatus Avisuccinivibrio</taxon>
    </lineage>
</organism>
<accession>A0A9D9D815</accession>
<reference evidence="2" key="2">
    <citation type="journal article" date="2021" name="PeerJ">
        <title>Extensive microbial diversity within the chicken gut microbiome revealed by metagenomics and culture.</title>
        <authorList>
            <person name="Gilroy R."/>
            <person name="Ravi A."/>
            <person name="Getino M."/>
            <person name="Pursley I."/>
            <person name="Horton D.L."/>
            <person name="Alikhan N.F."/>
            <person name="Baker D."/>
            <person name="Gharbi K."/>
            <person name="Hall N."/>
            <person name="Watson M."/>
            <person name="Adriaenssens E.M."/>
            <person name="Foster-Nyarko E."/>
            <person name="Jarju S."/>
            <person name="Secka A."/>
            <person name="Antonio M."/>
            <person name="Oren A."/>
            <person name="Chaudhuri R.R."/>
            <person name="La Ragione R."/>
            <person name="Hildebrand F."/>
            <person name="Pallen M.J."/>
        </authorList>
    </citation>
    <scope>NUCLEOTIDE SEQUENCE</scope>
    <source>
        <strain evidence="2">17213</strain>
    </source>
</reference>
<name>A0A9D9D815_9GAMM</name>